<comment type="subcellular location">
    <subcellularLocation>
        <location evidence="1">Cell inner membrane</location>
        <topology evidence="1">Multi-pass membrane protein</topology>
    </subcellularLocation>
</comment>
<feature type="transmembrane region" description="Helical" evidence="10">
    <location>
        <begin position="20"/>
        <end position="39"/>
    </location>
</feature>
<dbReference type="GO" id="GO:0042910">
    <property type="term" value="F:xenobiotic transmembrane transporter activity"/>
    <property type="evidence" value="ECO:0007669"/>
    <property type="project" value="InterPro"/>
</dbReference>
<dbReference type="RefSeq" id="WP_153216869.1">
    <property type="nucleotide sequence ID" value="NZ_WIBF01000011.1"/>
</dbReference>
<feature type="transmembrane region" description="Helical" evidence="10">
    <location>
        <begin position="51"/>
        <end position="78"/>
    </location>
</feature>
<dbReference type="GO" id="GO:0015297">
    <property type="term" value="F:antiporter activity"/>
    <property type="evidence" value="ECO:0007669"/>
    <property type="project" value="UniProtKB-KW"/>
</dbReference>
<evidence type="ECO:0000256" key="10">
    <source>
        <dbReference type="SAM" id="Phobius"/>
    </source>
</evidence>
<sequence length="458" mass="48932">MTHAAPPSTPMTSVGHIRAIAILGLPLIGGHVAQFAIGLTDAAMLGWYSTAALAAVTLASSYFHAIFLFGAGFAFAVLPLVAEAAGRGDSRMARRSNRMGMWLSMLYGALAMPAFLWAEPILRTLGQDPQVAKDAAAYLSVMGWGIFPALAVMVLKSTLAAQERTQVVLWMTLAAAGVNAAVNYVLIFGNFGAPELGLTGAAIASLMTVTTSGVILWVYCQRALPEQELFRNFHQPDWEMFARLFRLGLPIGFTTLAEVSLFTASAFMMGWISPVTLAAHGIALNLAGLTFMIHLGLSNVATIRVGNALGRKDLPHMLRGARMLIAISFTVAMASVAAFLLWPTALISLFLDPKNPDYPLILTASITLLMVAAVFQLMDGLQAQALGLLRGLQDTNVPMVIAVFGYWAVGLPTGYILGFVFDLGGVGVWIGLVTGLSLVGALLLWRFWGFAVHRTDLF</sequence>
<keyword evidence="6 10" id="KW-1133">Transmembrane helix</keyword>
<dbReference type="InterPro" id="IPR048279">
    <property type="entry name" value="MdtK-like"/>
</dbReference>
<feature type="transmembrane region" description="Helical" evidence="10">
    <location>
        <begin position="358"/>
        <end position="378"/>
    </location>
</feature>
<dbReference type="Pfam" id="PF01554">
    <property type="entry name" value="MatE"/>
    <property type="match status" value="2"/>
</dbReference>
<dbReference type="InterPro" id="IPR050222">
    <property type="entry name" value="MATE_MdtK"/>
</dbReference>
<reference evidence="11 12" key="1">
    <citation type="submission" date="2019-10" db="EMBL/GenBank/DDBJ databases">
        <title>Epibacterium sp. nov., isolated from seawater.</title>
        <authorList>
            <person name="Zhang X."/>
            <person name="Li N."/>
        </authorList>
    </citation>
    <scope>NUCLEOTIDE SEQUENCE [LARGE SCALE GENOMIC DNA]</scope>
    <source>
        <strain evidence="11 12">SM1979</strain>
    </source>
</reference>
<keyword evidence="5 10" id="KW-0812">Transmembrane</keyword>
<dbReference type="GO" id="GO:0006811">
    <property type="term" value="P:monoatomic ion transport"/>
    <property type="evidence" value="ECO:0007669"/>
    <property type="project" value="UniProtKB-KW"/>
</dbReference>
<evidence type="ECO:0000256" key="4">
    <source>
        <dbReference type="ARBA" id="ARBA00022475"/>
    </source>
</evidence>
<evidence type="ECO:0000313" key="11">
    <source>
        <dbReference type="EMBL" id="MQQ09886.1"/>
    </source>
</evidence>
<comment type="caution">
    <text evidence="11">The sequence shown here is derived from an EMBL/GenBank/DDBJ whole genome shotgun (WGS) entry which is preliminary data.</text>
</comment>
<evidence type="ECO:0000256" key="2">
    <source>
        <dbReference type="ARBA" id="ARBA00022448"/>
    </source>
</evidence>
<dbReference type="AlphaFoldDB" id="A0A843YFL7"/>
<gene>
    <name evidence="11" type="ORF">GFB49_15580</name>
</gene>
<feature type="transmembrane region" description="Helical" evidence="10">
    <location>
        <begin position="198"/>
        <end position="220"/>
    </location>
</feature>
<keyword evidence="7" id="KW-0406">Ion transport</keyword>
<dbReference type="InterPro" id="IPR002528">
    <property type="entry name" value="MATE_fam"/>
</dbReference>
<dbReference type="GO" id="GO:0005886">
    <property type="term" value="C:plasma membrane"/>
    <property type="evidence" value="ECO:0007669"/>
    <property type="project" value="UniProtKB-SubCell"/>
</dbReference>
<evidence type="ECO:0000256" key="1">
    <source>
        <dbReference type="ARBA" id="ARBA00004429"/>
    </source>
</evidence>
<feature type="transmembrane region" description="Helical" evidence="10">
    <location>
        <begin position="399"/>
        <end position="421"/>
    </location>
</feature>
<dbReference type="NCBIfam" id="TIGR00797">
    <property type="entry name" value="matE"/>
    <property type="match status" value="1"/>
</dbReference>
<feature type="transmembrane region" description="Helical" evidence="10">
    <location>
        <begin position="247"/>
        <end position="272"/>
    </location>
</feature>
<evidence type="ECO:0000256" key="5">
    <source>
        <dbReference type="ARBA" id="ARBA00022692"/>
    </source>
</evidence>
<feature type="transmembrane region" description="Helical" evidence="10">
    <location>
        <begin position="278"/>
        <end position="302"/>
    </location>
</feature>
<evidence type="ECO:0000313" key="12">
    <source>
        <dbReference type="Proteomes" id="UP000444174"/>
    </source>
</evidence>
<protein>
    <recommendedName>
        <fullName evidence="9">Multidrug-efflux transporter</fullName>
    </recommendedName>
</protein>
<dbReference type="CDD" id="cd13131">
    <property type="entry name" value="MATE_NorM_like"/>
    <property type="match status" value="1"/>
</dbReference>
<keyword evidence="2" id="KW-0813">Transport</keyword>
<evidence type="ECO:0000256" key="3">
    <source>
        <dbReference type="ARBA" id="ARBA00022449"/>
    </source>
</evidence>
<dbReference type="PIRSF" id="PIRSF006603">
    <property type="entry name" value="DinF"/>
    <property type="match status" value="1"/>
</dbReference>
<feature type="transmembrane region" description="Helical" evidence="10">
    <location>
        <begin position="99"/>
        <end position="117"/>
    </location>
</feature>
<evidence type="ECO:0000256" key="8">
    <source>
        <dbReference type="ARBA" id="ARBA00023136"/>
    </source>
</evidence>
<name>A0A843YFL7_9RHOB</name>
<evidence type="ECO:0000256" key="6">
    <source>
        <dbReference type="ARBA" id="ARBA00022989"/>
    </source>
</evidence>
<evidence type="ECO:0000256" key="9">
    <source>
        <dbReference type="ARBA" id="ARBA00031636"/>
    </source>
</evidence>
<proteinExistence type="predicted"/>
<feature type="transmembrane region" description="Helical" evidence="10">
    <location>
        <begin position="137"/>
        <end position="155"/>
    </location>
</feature>
<keyword evidence="4" id="KW-1003">Cell membrane</keyword>
<keyword evidence="3" id="KW-0050">Antiport</keyword>
<dbReference type="PANTHER" id="PTHR43298:SF2">
    <property type="entry name" value="FMN_FAD EXPORTER YEEO-RELATED"/>
    <property type="match status" value="1"/>
</dbReference>
<keyword evidence="8 10" id="KW-0472">Membrane</keyword>
<organism evidence="11 12">
    <name type="scientific">Tritonibacter litoralis</name>
    <dbReference type="NCBI Taxonomy" id="2662264"/>
    <lineage>
        <taxon>Bacteria</taxon>
        <taxon>Pseudomonadati</taxon>
        <taxon>Pseudomonadota</taxon>
        <taxon>Alphaproteobacteria</taxon>
        <taxon>Rhodobacterales</taxon>
        <taxon>Paracoccaceae</taxon>
        <taxon>Tritonibacter</taxon>
    </lineage>
</organism>
<feature type="transmembrane region" description="Helical" evidence="10">
    <location>
        <begin position="167"/>
        <end position="186"/>
    </location>
</feature>
<accession>A0A843YFL7</accession>
<evidence type="ECO:0000256" key="7">
    <source>
        <dbReference type="ARBA" id="ARBA00023065"/>
    </source>
</evidence>
<dbReference type="Proteomes" id="UP000444174">
    <property type="component" value="Unassembled WGS sequence"/>
</dbReference>
<dbReference type="EMBL" id="WIBF01000011">
    <property type="protein sequence ID" value="MQQ09886.1"/>
    <property type="molecule type" value="Genomic_DNA"/>
</dbReference>
<feature type="transmembrane region" description="Helical" evidence="10">
    <location>
        <begin position="427"/>
        <end position="448"/>
    </location>
</feature>
<dbReference type="PANTHER" id="PTHR43298">
    <property type="entry name" value="MULTIDRUG RESISTANCE PROTEIN NORM-RELATED"/>
    <property type="match status" value="1"/>
</dbReference>
<keyword evidence="12" id="KW-1185">Reference proteome</keyword>
<feature type="transmembrane region" description="Helical" evidence="10">
    <location>
        <begin position="323"/>
        <end position="346"/>
    </location>
</feature>